<dbReference type="PANTHER" id="PTHR43441">
    <property type="entry name" value="RIBOSOMAL-PROTEIN-SERINE ACETYLTRANSFERASE"/>
    <property type="match status" value="1"/>
</dbReference>
<organism evidence="2 3">
    <name type="scientific">Guptibacillus hwajinpoensis</name>
    <dbReference type="NCBI Taxonomy" id="208199"/>
    <lineage>
        <taxon>Bacteria</taxon>
        <taxon>Bacillati</taxon>
        <taxon>Bacillota</taxon>
        <taxon>Bacilli</taxon>
        <taxon>Bacillales</taxon>
        <taxon>Guptibacillaceae</taxon>
        <taxon>Guptibacillus</taxon>
    </lineage>
</organism>
<comment type="caution">
    <text evidence="2">The sequence shown here is derived from an EMBL/GenBank/DDBJ whole genome shotgun (WGS) entry which is preliminary data.</text>
</comment>
<dbReference type="InterPro" id="IPR016181">
    <property type="entry name" value="Acyl_CoA_acyltransferase"/>
</dbReference>
<dbReference type="RefSeq" id="WP_160920359.1">
    <property type="nucleotide sequence ID" value="NZ_WMEY01000005.1"/>
</dbReference>
<dbReference type="GO" id="GO:0008999">
    <property type="term" value="F:protein-N-terminal-alanine acetyltransferase activity"/>
    <property type="evidence" value="ECO:0007669"/>
    <property type="project" value="TreeGrafter"/>
</dbReference>
<proteinExistence type="predicted"/>
<dbReference type="Proteomes" id="UP000447833">
    <property type="component" value="Unassembled WGS sequence"/>
</dbReference>
<dbReference type="GO" id="GO:1990189">
    <property type="term" value="F:protein N-terminal-serine acetyltransferase activity"/>
    <property type="evidence" value="ECO:0007669"/>
    <property type="project" value="TreeGrafter"/>
</dbReference>
<evidence type="ECO:0000259" key="1">
    <source>
        <dbReference type="PROSITE" id="PS51186"/>
    </source>
</evidence>
<name>A0A845F1T3_9BACL</name>
<dbReference type="PANTHER" id="PTHR43441:SF12">
    <property type="entry name" value="RIBOSOMAL N-ACETYLTRANSFERASE YDAF-RELATED"/>
    <property type="match status" value="1"/>
</dbReference>
<dbReference type="SUPFAM" id="SSF55729">
    <property type="entry name" value="Acyl-CoA N-acyltransferases (Nat)"/>
    <property type="match status" value="1"/>
</dbReference>
<dbReference type="PROSITE" id="PS51186">
    <property type="entry name" value="GNAT"/>
    <property type="match status" value="1"/>
</dbReference>
<reference evidence="2 3" key="1">
    <citation type="submission" date="2019-11" db="EMBL/GenBank/DDBJ databases">
        <title>Genome sequences of 17 halophilic strains isolated from different environments.</title>
        <authorList>
            <person name="Furrow R.E."/>
        </authorList>
    </citation>
    <scope>NUCLEOTIDE SEQUENCE [LARGE SCALE GENOMIC DNA]</scope>
    <source>
        <strain evidence="2 3">22506_14_FS</strain>
    </source>
</reference>
<dbReference type="GO" id="GO:0005737">
    <property type="term" value="C:cytoplasm"/>
    <property type="evidence" value="ECO:0007669"/>
    <property type="project" value="TreeGrafter"/>
</dbReference>
<accession>A0A845F1T3</accession>
<dbReference type="InterPro" id="IPR000182">
    <property type="entry name" value="GNAT_dom"/>
</dbReference>
<dbReference type="Gene3D" id="3.40.630.30">
    <property type="match status" value="1"/>
</dbReference>
<feature type="domain" description="N-acetyltransferase" evidence="1">
    <location>
        <begin position="10"/>
        <end position="178"/>
    </location>
</feature>
<dbReference type="Pfam" id="PF13302">
    <property type="entry name" value="Acetyltransf_3"/>
    <property type="match status" value="1"/>
</dbReference>
<evidence type="ECO:0000313" key="2">
    <source>
        <dbReference type="EMBL" id="MYL64972.1"/>
    </source>
</evidence>
<evidence type="ECO:0000313" key="3">
    <source>
        <dbReference type="Proteomes" id="UP000447833"/>
    </source>
</evidence>
<dbReference type="EMBL" id="WMEY01000005">
    <property type="protein sequence ID" value="MYL64972.1"/>
    <property type="molecule type" value="Genomic_DNA"/>
</dbReference>
<sequence length="185" mass="21268">MFTYQLNEDLYLRMYTINDAEALYNLIDGSRDHLKKWLAWVDYNTDVEASRDFIQSTLKGVSETGGYPKTLGMFYKGELAGTVGFNEVNQNHQYATIGYWISEKFQRKGIVTEACRGIIHLGFKEMGLNRIEIRAASANKKSRAIPERLGFTKEGVLRQVEIVNGEFYDHVVYSMLASEWLKKES</sequence>
<dbReference type="AlphaFoldDB" id="A0A845F1T3"/>
<protein>
    <submittedName>
        <fullName evidence="2">GNAT family N-acetyltransferase</fullName>
    </submittedName>
</protein>
<keyword evidence="2" id="KW-0808">Transferase</keyword>
<gene>
    <name evidence="2" type="ORF">GLW07_16560</name>
</gene>
<dbReference type="InterPro" id="IPR051908">
    <property type="entry name" value="Ribosomal_N-acetyltransferase"/>
</dbReference>